<name>A0ABY7DCZ4_MYAAR</name>
<dbReference type="PANTHER" id="PTHR10663:SF376">
    <property type="entry name" value="PH AND SEC7 DOMAIN-CONTAINING PROTEIN"/>
    <property type="match status" value="1"/>
</dbReference>
<dbReference type="Proteomes" id="UP001164746">
    <property type="component" value="Chromosome 2"/>
</dbReference>
<keyword evidence="3" id="KW-0472">Membrane</keyword>
<dbReference type="InterPro" id="IPR011993">
    <property type="entry name" value="PH-like_dom_sf"/>
</dbReference>
<protein>
    <submittedName>
        <fullName evidence="6">PSD-like protein</fullName>
    </submittedName>
</protein>
<dbReference type="InterPro" id="IPR023394">
    <property type="entry name" value="Sec7_C_sf"/>
</dbReference>
<feature type="region of interest" description="Disordered" evidence="4">
    <location>
        <begin position="278"/>
        <end position="377"/>
    </location>
</feature>
<reference evidence="6" key="1">
    <citation type="submission" date="2022-11" db="EMBL/GenBank/DDBJ databases">
        <title>Centuries of genome instability and evolution in soft-shell clam transmissible cancer (bioRxiv).</title>
        <authorList>
            <person name="Hart S.F.M."/>
            <person name="Yonemitsu M.A."/>
            <person name="Giersch R.M."/>
            <person name="Beal B.F."/>
            <person name="Arriagada G."/>
            <person name="Davis B.W."/>
            <person name="Ostrander E.A."/>
            <person name="Goff S.P."/>
            <person name="Metzger M.J."/>
        </authorList>
    </citation>
    <scope>NUCLEOTIDE SEQUENCE</scope>
    <source>
        <strain evidence="6">MELC-2E11</strain>
        <tissue evidence="6">Siphon/mantle</tissue>
    </source>
</reference>
<feature type="domain" description="PH" evidence="5">
    <location>
        <begin position="106"/>
        <end position="219"/>
    </location>
</feature>
<evidence type="ECO:0000313" key="7">
    <source>
        <dbReference type="Proteomes" id="UP001164746"/>
    </source>
</evidence>
<dbReference type="SUPFAM" id="SSF48425">
    <property type="entry name" value="Sec7 domain"/>
    <property type="match status" value="1"/>
</dbReference>
<dbReference type="InterPro" id="IPR041681">
    <property type="entry name" value="PH_9"/>
</dbReference>
<organism evidence="6 7">
    <name type="scientific">Mya arenaria</name>
    <name type="common">Soft-shell clam</name>
    <dbReference type="NCBI Taxonomy" id="6604"/>
    <lineage>
        <taxon>Eukaryota</taxon>
        <taxon>Metazoa</taxon>
        <taxon>Spiralia</taxon>
        <taxon>Lophotrochozoa</taxon>
        <taxon>Mollusca</taxon>
        <taxon>Bivalvia</taxon>
        <taxon>Autobranchia</taxon>
        <taxon>Heteroconchia</taxon>
        <taxon>Euheterodonta</taxon>
        <taxon>Imparidentia</taxon>
        <taxon>Neoheterodontei</taxon>
        <taxon>Myida</taxon>
        <taxon>Myoidea</taxon>
        <taxon>Myidae</taxon>
        <taxon>Mya</taxon>
    </lineage>
</organism>
<dbReference type="EMBL" id="CP111013">
    <property type="protein sequence ID" value="WAQ95169.1"/>
    <property type="molecule type" value="Genomic_DNA"/>
</dbReference>
<dbReference type="SUPFAM" id="SSF50729">
    <property type="entry name" value="PH domain-like"/>
    <property type="match status" value="1"/>
</dbReference>
<evidence type="ECO:0000256" key="4">
    <source>
        <dbReference type="SAM" id="MobiDB-lite"/>
    </source>
</evidence>
<evidence type="ECO:0000313" key="6">
    <source>
        <dbReference type="EMBL" id="WAQ95169.1"/>
    </source>
</evidence>
<dbReference type="PRINTS" id="PR00683">
    <property type="entry name" value="SPECTRINPH"/>
</dbReference>
<evidence type="ECO:0000256" key="1">
    <source>
        <dbReference type="ARBA" id="ARBA00004236"/>
    </source>
</evidence>
<gene>
    <name evidence="6" type="ORF">MAR_027859</name>
</gene>
<keyword evidence="7" id="KW-1185">Reference proteome</keyword>
<evidence type="ECO:0000256" key="2">
    <source>
        <dbReference type="ARBA" id="ARBA00022475"/>
    </source>
</evidence>
<dbReference type="InterPro" id="IPR001849">
    <property type="entry name" value="PH_domain"/>
</dbReference>
<proteinExistence type="predicted"/>
<evidence type="ECO:0000256" key="3">
    <source>
        <dbReference type="ARBA" id="ARBA00023136"/>
    </source>
</evidence>
<dbReference type="InterPro" id="IPR001605">
    <property type="entry name" value="PH_dom-spectrin-type"/>
</dbReference>
<feature type="compositionally biased region" description="Polar residues" evidence="4">
    <location>
        <begin position="288"/>
        <end position="301"/>
    </location>
</feature>
<feature type="region of interest" description="Disordered" evidence="4">
    <location>
        <begin position="54"/>
        <end position="99"/>
    </location>
</feature>
<dbReference type="InterPro" id="IPR000904">
    <property type="entry name" value="Sec7_dom"/>
</dbReference>
<dbReference type="Pfam" id="PF01369">
    <property type="entry name" value="Sec7"/>
    <property type="match status" value="1"/>
</dbReference>
<dbReference type="Gene3D" id="2.30.29.30">
    <property type="entry name" value="Pleckstrin-homology domain (PH domain)/Phosphotyrosine-binding domain (PTB)"/>
    <property type="match status" value="1"/>
</dbReference>
<feature type="compositionally biased region" description="Low complexity" evidence="4">
    <location>
        <begin position="358"/>
        <end position="375"/>
    </location>
</feature>
<dbReference type="SMART" id="SM00233">
    <property type="entry name" value="PH"/>
    <property type="match status" value="1"/>
</dbReference>
<keyword evidence="2" id="KW-1003">Cell membrane</keyword>
<dbReference type="Pfam" id="PF15410">
    <property type="entry name" value="PH_9"/>
    <property type="match status" value="1"/>
</dbReference>
<dbReference type="CDD" id="cd13295">
    <property type="entry name" value="PH_EFA6"/>
    <property type="match status" value="1"/>
</dbReference>
<comment type="subcellular location">
    <subcellularLocation>
        <location evidence="1">Cell membrane</location>
    </subcellularLocation>
</comment>
<sequence length="418" mass="45805">MLLNTDLHGQAVGRKMACSEFIENLADLNDGANFPKEVLKSLYNAIKAQPIEWAPDEEFQDTDQTGGGSDSKSLTQSGPTPSLPHLPPVVGRNPFLDVPDPEHTTEYKRGYIMRKCCVDPDGRKTAVGKRGWKMFFVVLRDMILYLYKDEQALKKSPTLGSHNAIRIHHCLASKASDYSKKQHVFRLQTADWAEYLFQTSNTKECQEWIDTLNFVAASLSAPPLPGACGSQKKFQRPLLPASYTRLNMIARLKTYIYLLQSKLASHTELEPSLVETTIGEDEEGIKGVNSNSHVGVTSPAQTKAPVQRSLSDRGGPLGSPENLGSNLENPTENSGSNLENSTENLGSGLTSKPASCLGSSTETSPGSSPNPSFNSCEPQLIATTHDLLPNFDSNLQVDSIMLDFSKAFDTDPTRYFFG</sequence>
<feature type="compositionally biased region" description="Polar residues" evidence="4">
    <location>
        <begin position="322"/>
        <end position="353"/>
    </location>
</feature>
<evidence type="ECO:0000259" key="5">
    <source>
        <dbReference type="SMART" id="SM00233"/>
    </source>
</evidence>
<feature type="compositionally biased region" description="Polar residues" evidence="4">
    <location>
        <begin position="70"/>
        <end position="80"/>
    </location>
</feature>
<dbReference type="InterPro" id="IPR035999">
    <property type="entry name" value="Sec7_dom_sf"/>
</dbReference>
<dbReference type="PANTHER" id="PTHR10663">
    <property type="entry name" value="GUANYL-NUCLEOTIDE EXCHANGE FACTOR"/>
    <property type="match status" value="1"/>
</dbReference>
<accession>A0ABY7DCZ4</accession>
<dbReference type="Gene3D" id="1.10.1000.11">
    <property type="entry name" value="Arf Nucleotide-binding Site Opener,domain 2"/>
    <property type="match status" value="1"/>
</dbReference>